<keyword evidence="4 5" id="KW-0067">ATP-binding</keyword>
<feature type="domain" description="Protein kinase" evidence="6">
    <location>
        <begin position="15"/>
        <end position="285"/>
    </location>
</feature>
<dbReference type="Pfam" id="PF12974">
    <property type="entry name" value="Phosphonate-bd"/>
    <property type="match status" value="1"/>
</dbReference>
<dbReference type="Gene3D" id="3.40.190.10">
    <property type="entry name" value="Periplasmic binding protein-like II"/>
    <property type="match status" value="2"/>
</dbReference>
<dbReference type="Gene3D" id="3.30.200.20">
    <property type="entry name" value="Phosphorylase Kinase, domain 1"/>
    <property type="match status" value="1"/>
</dbReference>
<dbReference type="Gene3D" id="1.10.510.10">
    <property type="entry name" value="Transferase(Phosphotransferase) domain 1"/>
    <property type="match status" value="1"/>
</dbReference>
<reference evidence="7 8" key="1">
    <citation type="submission" date="2015-03" db="EMBL/GenBank/DDBJ databases">
        <title>Genome assembly of Sandaracinus amylolyticus DSM 53668.</title>
        <authorList>
            <person name="Sharma G."/>
            <person name="Subramanian S."/>
        </authorList>
    </citation>
    <scope>NUCLEOTIDE SEQUENCE [LARGE SCALE GENOMIC DNA]</scope>
    <source>
        <strain evidence="7 8">DSM 53668</strain>
    </source>
</reference>
<gene>
    <name evidence="7" type="ORF">DB32_002928</name>
</gene>
<sequence length="590" mass="64008">MHFGLERGARIARKYRVVRELGRGAFGVVFEAENEATERRVAIKLLAAPEHDEAATARFLREARHTARLVHPNVVTVLDADRDLDRGWLYLVQELLVGEDLMTCLRRRGPLPPAQAAQLLVPVMDALSAAHGAGLVHRDVKPSNIHLASRGRGSDEIVPKLIDFGLTKSFEQDDGDYTATGLVVGTPSHMSPEQLVAPKEVGPQTDVWSMGVVWYQALSGRLPFEGDRVADVAFRIVEGRPPPLASRAPSAPSALAAAIDRALLRERDRRWATMDELRDAIERALRAWNPIAPSIDVPLDELEPEPFDEAEPTMFARRGARIQAAIAARAGRLRLGLVASKERDLSPQTALALGAHLGVEITLLRHASHADLVEALDVGELDLAWLSPVAFARAHRDDIARGLACVELDDADDYASVLVGDRARAARLERFALTGTRAAWVDRWSAAGYAMPRVVLRAAGIEPEQTFLEQRFVGSYDAALAALREGSADVAGMYAYLDRSGRIASHGAAGDRSLVVLATSDPIPSDVVAARVDLDDREVRALIARLEHARLAPSDPLREATGASSFATFRAARYEALASALEGDESMTGS</sequence>
<dbReference type="PANTHER" id="PTHR43289:SF34">
    <property type="entry name" value="SERINE_THREONINE-PROTEIN KINASE YBDM-RELATED"/>
    <property type="match status" value="1"/>
</dbReference>
<feature type="binding site" evidence="5">
    <location>
        <position position="44"/>
    </location>
    <ligand>
        <name>ATP</name>
        <dbReference type="ChEBI" id="CHEBI:30616"/>
    </ligand>
</feature>
<dbReference type="InterPro" id="IPR011009">
    <property type="entry name" value="Kinase-like_dom_sf"/>
</dbReference>
<evidence type="ECO:0000313" key="7">
    <source>
        <dbReference type="EMBL" id="AKF05779.1"/>
    </source>
</evidence>
<dbReference type="CDD" id="cd14014">
    <property type="entry name" value="STKc_PknB_like"/>
    <property type="match status" value="1"/>
</dbReference>
<keyword evidence="7" id="KW-0723">Serine/threonine-protein kinase</keyword>
<accession>A0A0F6SEU0</accession>
<dbReference type="InterPro" id="IPR000719">
    <property type="entry name" value="Prot_kinase_dom"/>
</dbReference>
<dbReference type="SUPFAM" id="SSF53850">
    <property type="entry name" value="Periplasmic binding protein-like II"/>
    <property type="match status" value="1"/>
</dbReference>
<dbReference type="GO" id="GO:0005524">
    <property type="term" value="F:ATP binding"/>
    <property type="evidence" value="ECO:0007669"/>
    <property type="project" value="UniProtKB-UniRule"/>
</dbReference>
<dbReference type="PANTHER" id="PTHR43289">
    <property type="entry name" value="MITOGEN-ACTIVATED PROTEIN KINASE KINASE KINASE 20-RELATED"/>
    <property type="match status" value="1"/>
</dbReference>
<dbReference type="SUPFAM" id="SSF56112">
    <property type="entry name" value="Protein kinase-like (PK-like)"/>
    <property type="match status" value="1"/>
</dbReference>
<keyword evidence="2 5" id="KW-0547">Nucleotide-binding</keyword>
<proteinExistence type="predicted"/>
<protein>
    <submittedName>
        <fullName evidence="7">Serine/threonine protein kinase PrkC, regulator of stationary phase</fullName>
    </submittedName>
</protein>
<dbReference type="AlphaFoldDB" id="A0A0F6SEU0"/>
<evidence type="ECO:0000313" key="8">
    <source>
        <dbReference type="Proteomes" id="UP000034883"/>
    </source>
</evidence>
<name>A0A0F6SEU0_9BACT</name>
<evidence type="ECO:0000259" key="6">
    <source>
        <dbReference type="PROSITE" id="PS50011"/>
    </source>
</evidence>
<keyword evidence="3 7" id="KW-0418">Kinase</keyword>
<organism evidence="7 8">
    <name type="scientific">Sandaracinus amylolyticus</name>
    <dbReference type="NCBI Taxonomy" id="927083"/>
    <lineage>
        <taxon>Bacteria</taxon>
        <taxon>Pseudomonadati</taxon>
        <taxon>Myxococcota</taxon>
        <taxon>Polyangia</taxon>
        <taxon>Polyangiales</taxon>
        <taxon>Sandaracinaceae</taxon>
        <taxon>Sandaracinus</taxon>
    </lineage>
</organism>
<dbReference type="SMART" id="SM00220">
    <property type="entry name" value="S_TKc"/>
    <property type="match status" value="1"/>
</dbReference>
<dbReference type="Proteomes" id="UP000034883">
    <property type="component" value="Chromosome"/>
</dbReference>
<dbReference type="InterPro" id="IPR017441">
    <property type="entry name" value="Protein_kinase_ATP_BS"/>
</dbReference>
<evidence type="ECO:0000256" key="2">
    <source>
        <dbReference type="ARBA" id="ARBA00022741"/>
    </source>
</evidence>
<dbReference type="GO" id="GO:0004674">
    <property type="term" value="F:protein serine/threonine kinase activity"/>
    <property type="evidence" value="ECO:0007669"/>
    <property type="project" value="UniProtKB-KW"/>
</dbReference>
<keyword evidence="1" id="KW-0808">Transferase</keyword>
<dbReference type="RefSeq" id="WP_053233009.1">
    <property type="nucleotide sequence ID" value="NZ_CP011125.1"/>
</dbReference>
<dbReference type="Pfam" id="PF00069">
    <property type="entry name" value="Pkinase"/>
    <property type="match status" value="1"/>
</dbReference>
<keyword evidence="8" id="KW-1185">Reference proteome</keyword>
<evidence type="ECO:0000256" key="3">
    <source>
        <dbReference type="ARBA" id="ARBA00022777"/>
    </source>
</evidence>
<dbReference type="PROSITE" id="PS00107">
    <property type="entry name" value="PROTEIN_KINASE_ATP"/>
    <property type="match status" value="1"/>
</dbReference>
<dbReference type="PROSITE" id="PS50011">
    <property type="entry name" value="PROTEIN_KINASE_DOM"/>
    <property type="match status" value="1"/>
</dbReference>
<evidence type="ECO:0000256" key="1">
    <source>
        <dbReference type="ARBA" id="ARBA00022679"/>
    </source>
</evidence>
<dbReference type="EMBL" id="CP011125">
    <property type="protein sequence ID" value="AKF05779.1"/>
    <property type="molecule type" value="Genomic_DNA"/>
</dbReference>
<dbReference type="KEGG" id="samy:DB32_002928"/>
<dbReference type="STRING" id="927083.DB32_002928"/>
<evidence type="ECO:0000256" key="5">
    <source>
        <dbReference type="PROSITE-ProRule" id="PRU10141"/>
    </source>
</evidence>
<evidence type="ECO:0000256" key="4">
    <source>
        <dbReference type="ARBA" id="ARBA00022840"/>
    </source>
</evidence>